<gene>
    <name evidence="1" type="ORF">Phi19:3_gp118</name>
</gene>
<evidence type="ECO:0000313" key="2">
    <source>
        <dbReference type="Proteomes" id="UP000014731"/>
    </source>
</evidence>
<dbReference type="GeneID" id="16881075"/>
<dbReference type="Proteomes" id="UP000014731">
    <property type="component" value="Segment"/>
</dbReference>
<dbReference type="KEGG" id="vg:16881075"/>
<organism evidence="1 2">
    <name type="scientific">Cellulophaga phage phi19:3</name>
    <dbReference type="NCBI Taxonomy" id="1327971"/>
    <lineage>
        <taxon>Viruses</taxon>
        <taxon>Duplodnaviria</taxon>
        <taxon>Heunggongvirae</taxon>
        <taxon>Uroviricota</taxon>
        <taxon>Caudoviricetes</taxon>
        <taxon>Pachyviridae</taxon>
        <taxon>Baltivirus</taxon>
        <taxon>Baltivirus phi19tres</taxon>
    </lineage>
</organism>
<proteinExistence type="predicted"/>
<reference evidence="1 2" key="1">
    <citation type="journal article" date="2013" name="Proc. Natl. Acad. Sci. U.S.A.">
        <title>Twelve previously unknown phage genera are ubiquitous in global oceans.</title>
        <authorList>
            <person name="Holmfeldt K."/>
            <person name="Solonenko N."/>
            <person name="Shah M."/>
            <person name="Corrier K."/>
            <person name="Riemann L."/>
            <person name="Verberkmoes N.C."/>
            <person name="Sullivan M.B."/>
        </authorList>
    </citation>
    <scope>NUCLEOTIDE SEQUENCE [LARGE SCALE GENOMIC DNA]</scope>
    <source>
        <strain evidence="1">Phi19:3</strain>
    </source>
</reference>
<dbReference type="EMBL" id="KC821608">
    <property type="protein sequence ID" value="AGO47522.1"/>
    <property type="molecule type" value="Genomic_DNA"/>
</dbReference>
<dbReference type="RefSeq" id="YP_008240903.1">
    <property type="nucleotide sequence ID" value="NC_021789.1"/>
</dbReference>
<accession>R9ZZ30</accession>
<keyword evidence="2" id="KW-1185">Reference proteome</keyword>
<sequence length="234" mass="26809">MAYLIDRIYSTVKFFVNTDVRGNVKPSDFDKALFDAIQGRNEEYFSDISRFINKQNRGLMPNFLENLADRFREKVNHYLVDEEDLVLASESTNKYVLPENYRYIDEISIAGTTSFEECKSSKEFNIVKTLATTQYPALLKVGNTIKIYPETTEAVSITYLRTVNYPKWTNVVVNGTALFNPSASDFSDADIHPSEEFEITRRVLLAFGINLKEQDIQQVAMAQENTDFNQDNAS</sequence>
<reference evidence="2" key="2">
    <citation type="submission" date="2013-03" db="EMBL/GenBank/DDBJ databases">
        <title>The Cellulophaga phages: a novel, diverse, and globally ubiquitous model system.</title>
        <authorList>
            <person name="Holmfeldt K."/>
            <person name="Solonenko N."/>
            <person name="Shah M."/>
            <person name="Corrier K."/>
            <person name="Riemann L."/>
            <person name="VerBerkmoes N.C."/>
            <person name="Sullivan M.B."/>
        </authorList>
    </citation>
    <scope>NUCLEOTIDE SEQUENCE [LARGE SCALE GENOMIC DNA]</scope>
</reference>
<dbReference type="OrthoDB" id="7112at10239"/>
<name>R9ZZ30_9CAUD</name>
<evidence type="ECO:0000313" key="1">
    <source>
        <dbReference type="EMBL" id="AGO47522.1"/>
    </source>
</evidence>
<protein>
    <submittedName>
        <fullName evidence="1">Structural protein</fullName>
    </submittedName>
</protein>